<dbReference type="VEuPathDB" id="AmoebaDB:ACA1_088860"/>
<proteinExistence type="predicted"/>
<sequence length="635" mass="67385">MEGGGVEMDGAGGLVNTYTLDDTLAKLKLQHHQEAGEGKRQAEAVNKIDLCKQFLGPEGAQTLADALTRASLHGDAPPTPLASARSVLLGADEIGPEGAMAIAAMLHHNKTLRTVFLGCNDIGPKGAAALADSLKENKTVEALWLKRNSIGPEGAKSLARVLAGDNDALLLLDLVFNKIGPEGGQHLARLLEDERCRLEVLFLGGNALGPAGSARLAHSLEHNRVLQELYLDVNDMGDEGAAAFARVLATNSTLRALTLASNDIGDDGAAALAEALISNPNSALQMLNLGYQKSTVVMGGRPNRIGDAGVAALARMLATNRTLVALNLNKNQVTRVGARALGRALASNRSLRVLELRANYQLGDDGVVDLLDAMATNDTLAALDLVGCQVGLVGLRRLLRHVETHPSLISVHLGGWKTRQADDDDGGDESNEDDGSAHDVARRVMEQVKANRDRHGHSAQQLFNSVGRCYGGKRVETWLDDIRSIYRVPKTDHTDGDADAQPKPTAKKEVKKKKVWAKVNNNSKPKATTPSTTTDTTPAGAAGAAGATVKPGLRLSVESCLRTRLLNQLRHNQQLAARLAVEEDKNDITGSDASFAWAKALPGDGLRAALQQAMAQGKRLEAHPTVTGEEGEPRL</sequence>
<dbReference type="SMART" id="SM00368">
    <property type="entry name" value="LRR_RI"/>
    <property type="match status" value="11"/>
</dbReference>
<feature type="compositionally biased region" description="Acidic residues" evidence="1">
    <location>
        <begin position="422"/>
        <end position="434"/>
    </location>
</feature>
<dbReference type="RefSeq" id="XP_004338653.1">
    <property type="nucleotide sequence ID" value="XM_004338605.1"/>
</dbReference>
<evidence type="ECO:0000313" key="2">
    <source>
        <dbReference type="EMBL" id="ELR16640.1"/>
    </source>
</evidence>
<organism evidence="2 3">
    <name type="scientific">Acanthamoeba castellanii (strain ATCC 30010 / Neff)</name>
    <dbReference type="NCBI Taxonomy" id="1257118"/>
    <lineage>
        <taxon>Eukaryota</taxon>
        <taxon>Amoebozoa</taxon>
        <taxon>Discosea</taxon>
        <taxon>Longamoebia</taxon>
        <taxon>Centramoebida</taxon>
        <taxon>Acanthamoebidae</taxon>
        <taxon>Acanthamoeba</taxon>
    </lineage>
</organism>
<dbReference type="InterPro" id="IPR001611">
    <property type="entry name" value="Leu-rich_rpt"/>
</dbReference>
<dbReference type="Pfam" id="PF13516">
    <property type="entry name" value="LRR_6"/>
    <property type="match status" value="6"/>
</dbReference>
<dbReference type="PANTHER" id="PTHR24114:SF2">
    <property type="entry name" value="F-BOX DOMAIN-CONTAINING PROTEIN-RELATED"/>
    <property type="match status" value="1"/>
</dbReference>
<dbReference type="KEGG" id="acan:ACA1_088860"/>
<feature type="region of interest" description="Disordered" evidence="1">
    <location>
        <begin position="420"/>
        <end position="439"/>
    </location>
</feature>
<feature type="compositionally biased region" description="Low complexity" evidence="1">
    <location>
        <begin position="517"/>
        <end position="548"/>
    </location>
</feature>
<dbReference type="PANTHER" id="PTHR24114">
    <property type="entry name" value="LEUCINE RICH REPEAT FAMILY PROTEIN"/>
    <property type="match status" value="1"/>
</dbReference>
<dbReference type="EMBL" id="KB007985">
    <property type="protein sequence ID" value="ELR16640.1"/>
    <property type="molecule type" value="Genomic_DNA"/>
</dbReference>
<accession>L8GUH8</accession>
<dbReference type="GeneID" id="14917344"/>
<dbReference type="OMA" id="NGIANCI"/>
<evidence type="ECO:0000313" key="3">
    <source>
        <dbReference type="Proteomes" id="UP000011083"/>
    </source>
</evidence>
<dbReference type="Gene3D" id="3.80.10.10">
    <property type="entry name" value="Ribonuclease Inhibitor"/>
    <property type="match status" value="4"/>
</dbReference>
<dbReference type="Proteomes" id="UP000011083">
    <property type="component" value="Unassembled WGS sequence"/>
</dbReference>
<feature type="region of interest" description="Disordered" evidence="1">
    <location>
        <begin position="490"/>
        <end position="548"/>
    </location>
</feature>
<evidence type="ECO:0000256" key="1">
    <source>
        <dbReference type="SAM" id="MobiDB-lite"/>
    </source>
</evidence>
<name>L8GUH8_ACACF</name>
<protein>
    <submittedName>
        <fullName evidence="2">Leucine rich repeat domain containing protein</fullName>
    </submittedName>
</protein>
<dbReference type="SUPFAM" id="SSF52047">
    <property type="entry name" value="RNI-like"/>
    <property type="match status" value="1"/>
</dbReference>
<gene>
    <name evidence="2" type="ORF">ACA1_088860</name>
</gene>
<keyword evidence="3" id="KW-1185">Reference proteome</keyword>
<dbReference type="InterPro" id="IPR052394">
    <property type="entry name" value="LRR-containing"/>
</dbReference>
<dbReference type="InterPro" id="IPR032675">
    <property type="entry name" value="LRR_dom_sf"/>
</dbReference>
<dbReference type="AlphaFoldDB" id="L8GUH8"/>
<reference evidence="2 3" key="1">
    <citation type="journal article" date="2013" name="Genome Biol.">
        <title>Genome of Acanthamoeba castellanii highlights extensive lateral gene transfer and early evolution of tyrosine kinase signaling.</title>
        <authorList>
            <person name="Clarke M."/>
            <person name="Lohan A.J."/>
            <person name="Liu B."/>
            <person name="Lagkouvardos I."/>
            <person name="Roy S."/>
            <person name="Zafar N."/>
            <person name="Bertelli C."/>
            <person name="Schilde C."/>
            <person name="Kianianmomeni A."/>
            <person name="Burglin T.R."/>
            <person name="Frech C."/>
            <person name="Turcotte B."/>
            <person name="Kopec K.O."/>
            <person name="Synnott J.M."/>
            <person name="Choo C."/>
            <person name="Paponov I."/>
            <person name="Finkler A."/>
            <person name="Soon Heng Tan C."/>
            <person name="Hutchins A.P."/>
            <person name="Weinmeier T."/>
            <person name="Rattei T."/>
            <person name="Chu J.S."/>
            <person name="Gimenez G."/>
            <person name="Irimia M."/>
            <person name="Rigden D.J."/>
            <person name="Fitzpatrick D.A."/>
            <person name="Lorenzo-Morales J."/>
            <person name="Bateman A."/>
            <person name="Chiu C.H."/>
            <person name="Tang P."/>
            <person name="Hegemann P."/>
            <person name="Fromm H."/>
            <person name="Raoult D."/>
            <person name="Greub G."/>
            <person name="Miranda-Saavedra D."/>
            <person name="Chen N."/>
            <person name="Nash P."/>
            <person name="Ginger M.L."/>
            <person name="Horn M."/>
            <person name="Schaap P."/>
            <person name="Caler L."/>
            <person name="Loftus B."/>
        </authorList>
    </citation>
    <scope>NUCLEOTIDE SEQUENCE [LARGE SCALE GENOMIC DNA]</scope>
    <source>
        <strain evidence="2 3">Neff</strain>
    </source>
</reference>
<dbReference type="OrthoDB" id="19386at2759"/>